<evidence type="ECO:0000313" key="2">
    <source>
        <dbReference type="EnsemblPlants" id="OMERI07G01780.1"/>
    </source>
</evidence>
<evidence type="ECO:0000256" key="1">
    <source>
        <dbReference type="SAM" id="MobiDB-lite"/>
    </source>
</evidence>
<reference evidence="2" key="2">
    <citation type="submission" date="2018-05" db="EMBL/GenBank/DDBJ databases">
        <title>OmerRS3 (Oryza meridionalis Reference Sequence Version 3).</title>
        <authorList>
            <person name="Zhang J."/>
            <person name="Kudrna D."/>
            <person name="Lee S."/>
            <person name="Talag J."/>
            <person name="Welchert J."/>
            <person name="Wing R.A."/>
        </authorList>
    </citation>
    <scope>NUCLEOTIDE SEQUENCE [LARGE SCALE GENOMIC DNA]</scope>
    <source>
        <strain evidence="2">cv. OR44</strain>
    </source>
</reference>
<dbReference type="AlphaFoldDB" id="A0A0E0E7F9"/>
<organism evidence="2">
    <name type="scientific">Oryza meridionalis</name>
    <dbReference type="NCBI Taxonomy" id="40149"/>
    <lineage>
        <taxon>Eukaryota</taxon>
        <taxon>Viridiplantae</taxon>
        <taxon>Streptophyta</taxon>
        <taxon>Embryophyta</taxon>
        <taxon>Tracheophyta</taxon>
        <taxon>Spermatophyta</taxon>
        <taxon>Magnoliopsida</taxon>
        <taxon>Liliopsida</taxon>
        <taxon>Poales</taxon>
        <taxon>Poaceae</taxon>
        <taxon>BOP clade</taxon>
        <taxon>Oryzoideae</taxon>
        <taxon>Oryzeae</taxon>
        <taxon>Oryzinae</taxon>
        <taxon>Oryza</taxon>
    </lineage>
</organism>
<feature type="region of interest" description="Disordered" evidence="1">
    <location>
        <begin position="1"/>
        <end position="53"/>
    </location>
</feature>
<dbReference type="Gramene" id="OMERI07G01780.1">
    <property type="protein sequence ID" value="OMERI07G01780.1"/>
    <property type="gene ID" value="OMERI07G01780"/>
</dbReference>
<proteinExistence type="predicted"/>
<keyword evidence="3" id="KW-1185">Reference proteome</keyword>
<feature type="region of interest" description="Disordered" evidence="1">
    <location>
        <begin position="87"/>
        <end position="135"/>
    </location>
</feature>
<name>A0A0E0E7F9_9ORYZ</name>
<feature type="compositionally biased region" description="Basic and acidic residues" evidence="1">
    <location>
        <begin position="96"/>
        <end position="115"/>
    </location>
</feature>
<dbReference type="HOGENOM" id="CLU_1247084_0_0_1"/>
<protein>
    <submittedName>
        <fullName evidence="2">Uncharacterized protein</fullName>
    </submittedName>
</protein>
<reference evidence="2" key="1">
    <citation type="submission" date="2015-04" db="UniProtKB">
        <authorList>
            <consortium name="EnsemblPlants"/>
        </authorList>
    </citation>
    <scope>IDENTIFICATION</scope>
</reference>
<feature type="compositionally biased region" description="Polar residues" evidence="1">
    <location>
        <begin position="116"/>
        <end position="125"/>
    </location>
</feature>
<sequence>MCDLAPASLSPLEKSQGQTADRDEKQWQGGEDVARQPTQRQLQDSPEACAAAAPAAVERTVPWAPSWSHTFTTITAAAVAAISVGAASSRTGGSKKGGDHGDELVGEHRENRKSSTVDGTSSTTPDFDGGGSLSSPAPWKELMLTAGRRHRWVVAGWGRWWAVASGVADERWGRAATSGAGGGLRRRRVGRWGWVVVTPRRALGESSDVRRWGRWRRRRVQR</sequence>
<evidence type="ECO:0000313" key="3">
    <source>
        <dbReference type="Proteomes" id="UP000008021"/>
    </source>
</evidence>
<accession>A0A0E0E7F9</accession>
<dbReference type="EnsemblPlants" id="OMERI07G01780.1">
    <property type="protein sequence ID" value="OMERI07G01780.1"/>
    <property type="gene ID" value="OMERI07G01780"/>
</dbReference>
<dbReference type="Proteomes" id="UP000008021">
    <property type="component" value="Chromosome 7"/>
</dbReference>